<proteinExistence type="predicted"/>
<comment type="caution">
    <text evidence="2">The sequence shown here is derived from an EMBL/GenBank/DDBJ whole genome shotgun (WGS) entry which is preliminary data.</text>
</comment>
<feature type="region of interest" description="Disordered" evidence="1">
    <location>
        <begin position="31"/>
        <end position="65"/>
    </location>
</feature>
<keyword evidence="3" id="KW-1185">Reference proteome</keyword>
<evidence type="ECO:0000313" key="2">
    <source>
        <dbReference type="EMBL" id="CAG8960917.1"/>
    </source>
</evidence>
<organism evidence="2 3">
    <name type="scientific">Hymenoscyphus fraxineus</name>
    <dbReference type="NCBI Taxonomy" id="746836"/>
    <lineage>
        <taxon>Eukaryota</taxon>
        <taxon>Fungi</taxon>
        <taxon>Dikarya</taxon>
        <taxon>Ascomycota</taxon>
        <taxon>Pezizomycotina</taxon>
        <taxon>Leotiomycetes</taxon>
        <taxon>Helotiales</taxon>
        <taxon>Helotiaceae</taxon>
        <taxon>Hymenoscyphus</taxon>
    </lineage>
</organism>
<dbReference type="AlphaFoldDB" id="A0A9N9LB76"/>
<sequence>MAPHDETHPPPILASREVSRWANTKLFRSDESTLQRAFASSPLDDTQLSEELQESPIPQLPPPIQSRQSNLLALGQERLGGMADFQQRPAHRPTHSATLLMADHPSASTQRERRTSQLPENAGVRHQMHHPNVHYVQWPASIMSGRRASTGNWRTEVQQEPHSHAVHQRAQPTSHDILPMPPFIQLPYTPTEGQLPRRRSHDVEGTVRGQPTYATALKHNPSAQSLLPMGHHGRGVEWQPIGWSEKQAWPALGAAEQYSSQRNEPLRAHHRNPSDKPLLRVETSMKSGGHKSGSSSGSAGSDNSGRKIDLGGFKPSRMKDEQRGIIAAPTGSNYLGNKQSRRQSPRNKDDPNEDNCALWLTNLPADLTLRDFLALVNTGEVFATVFSQPKPPTWTQAVKLVFKAHEAAPRFLGRVQSSQGIVLNGIRMEGIWNRNWYPEDKSDKTRVLQIECPIELTSDFWHSYFNECVIYQVEEELEISCDDPEKHILEFRFARIDGQSEALYQAISKNPKFHGIRYRYAADPCNPTAGQRQN</sequence>
<dbReference type="EMBL" id="CAJVRL010000103">
    <property type="protein sequence ID" value="CAG8960917.1"/>
    <property type="molecule type" value="Genomic_DNA"/>
</dbReference>
<feature type="compositionally biased region" description="Basic and acidic residues" evidence="1">
    <location>
        <begin position="264"/>
        <end position="279"/>
    </location>
</feature>
<evidence type="ECO:0000256" key="1">
    <source>
        <dbReference type="SAM" id="MobiDB-lite"/>
    </source>
</evidence>
<reference evidence="2" key="1">
    <citation type="submission" date="2021-07" db="EMBL/GenBank/DDBJ databases">
        <authorList>
            <person name="Durling M."/>
        </authorList>
    </citation>
    <scope>NUCLEOTIDE SEQUENCE</scope>
</reference>
<accession>A0A9N9LB76</accession>
<feature type="compositionally biased region" description="Low complexity" evidence="1">
    <location>
        <begin position="284"/>
        <end position="303"/>
    </location>
</feature>
<dbReference type="OrthoDB" id="3508416at2759"/>
<evidence type="ECO:0000313" key="3">
    <source>
        <dbReference type="Proteomes" id="UP000696280"/>
    </source>
</evidence>
<name>A0A9N9LB76_9HELO</name>
<evidence type="ECO:0008006" key="4">
    <source>
        <dbReference type="Google" id="ProtNLM"/>
    </source>
</evidence>
<feature type="region of interest" description="Disordered" evidence="1">
    <location>
        <begin position="255"/>
        <end position="353"/>
    </location>
</feature>
<protein>
    <recommendedName>
        <fullName evidence="4">RRM domain-containing protein</fullName>
    </recommendedName>
</protein>
<gene>
    <name evidence="2" type="ORF">HYFRA_00002455</name>
</gene>
<dbReference type="Proteomes" id="UP000696280">
    <property type="component" value="Unassembled WGS sequence"/>
</dbReference>